<evidence type="ECO:0000313" key="1">
    <source>
        <dbReference type="EMBL" id="EDX77353.1"/>
    </source>
</evidence>
<organism evidence="1 2">
    <name type="scientific">Coleofasciculus chthonoplastes PCC 7420</name>
    <dbReference type="NCBI Taxonomy" id="118168"/>
    <lineage>
        <taxon>Bacteria</taxon>
        <taxon>Bacillati</taxon>
        <taxon>Cyanobacteriota</taxon>
        <taxon>Cyanophyceae</taxon>
        <taxon>Coleofasciculales</taxon>
        <taxon>Coleofasciculaceae</taxon>
        <taxon>Coleofasciculus</taxon>
    </lineage>
</organism>
<protein>
    <submittedName>
        <fullName evidence="1">Uncharacterized protein</fullName>
    </submittedName>
</protein>
<dbReference type="EMBL" id="DS989844">
    <property type="protein sequence ID" value="EDX77353.1"/>
    <property type="molecule type" value="Genomic_DNA"/>
</dbReference>
<accession>B4VKS4</accession>
<gene>
    <name evidence="1" type="ORF">MC7420_490</name>
</gene>
<dbReference type="HOGENOM" id="CLU_3287953_0_0_3"/>
<evidence type="ECO:0000313" key="2">
    <source>
        <dbReference type="Proteomes" id="UP000003835"/>
    </source>
</evidence>
<dbReference type="RefSeq" id="WP_006099465.1">
    <property type="nucleotide sequence ID" value="NZ_DS989844.1"/>
</dbReference>
<proteinExistence type="predicted"/>
<dbReference type="Proteomes" id="UP000003835">
    <property type="component" value="Unassembled WGS sequence"/>
</dbReference>
<sequence length="40" mass="4689">MKRTTITIKVTVEQKQQLKQEADKDKRTLSNYIKVKLGLL</sequence>
<dbReference type="AlphaFoldDB" id="B4VKS4"/>
<keyword evidence="2" id="KW-1185">Reference proteome</keyword>
<reference evidence="1 2" key="1">
    <citation type="submission" date="2008-07" db="EMBL/GenBank/DDBJ databases">
        <authorList>
            <person name="Tandeau de Marsac N."/>
            <person name="Ferriera S."/>
            <person name="Johnson J."/>
            <person name="Kravitz S."/>
            <person name="Beeson K."/>
            <person name="Sutton G."/>
            <person name="Rogers Y.-H."/>
            <person name="Friedman R."/>
            <person name="Frazier M."/>
            <person name="Venter J.C."/>
        </authorList>
    </citation>
    <scope>NUCLEOTIDE SEQUENCE [LARGE SCALE GENOMIC DNA]</scope>
    <source>
        <strain evidence="1 2">PCC 7420</strain>
    </source>
</reference>
<name>B4VKS4_9CYAN</name>